<name>H5SV59_ACEAU</name>
<reference evidence="1" key="1">
    <citation type="journal article" date="2005" name="Environ. Microbiol.">
        <title>Genetic and functional properties of uncultivated thermophilic crenarchaeotes from a subsurface gold mine as revealed by analysis of genome fragments.</title>
        <authorList>
            <person name="Nunoura T."/>
            <person name="Hirayama H."/>
            <person name="Takami H."/>
            <person name="Oida H."/>
            <person name="Nishi S."/>
            <person name="Shimamura S."/>
            <person name="Suzuki Y."/>
            <person name="Inagaki F."/>
            <person name="Takai K."/>
            <person name="Nealson K.H."/>
            <person name="Horikoshi K."/>
        </authorList>
    </citation>
    <scope>NUCLEOTIDE SEQUENCE</scope>
</reference>
<accession>H5SV59</accession>
<dbReference type="EMBL" id="AP011803">
    <property type="protein sequence ID" value="BAL59488.1"/>
    <property type="molecule type" value="Genomic_DNA"/>
</dbReference>
<evidence type="ECO:0000313" key="1">
    <source>
        <dbReference type="EMBL" id="BAL59488.1"/>
    </source>
</evidence>
<reference evidence="1" key="2">
    <citation type="journal article" date="2012" name="PLoS ONE">
        <title>A Deeply Branching Thermophilic Bacterium with an Ancient Acetyl-CoA Pathway Dominates a Subsurface Ecosystem.</title>
        <authorList>
            <person name="Takami H."/>
            <person name="Noguchi H."/>
            <person name="Takaki Y."/>
            <person name="Uchiyama I."/>
            <person name="Toyoda A."/>
            <person name="Nishi S."/>
            <person name="Chee G.-J."/>
            <person name="Arai W."/>
            <person name="Nunoura T."/>
            <person name="Itoh T."/>
            <person name="Hattori M."/>
            <person name="Takai K."/>
        </authorList>
    </citation>
    <scope>NUCLEOTIDE SEQUENCE</scope>
</reference>
<organism evidence="1">
    <name type="scientific">Acetithermum autotrophicum</name>
    <dbReference type="NCBI Taxonomy" id="1446466"/>
    <lineage>
        <taxon>Bacteria</taxon>
        <taxon>Candidatus Bipolaricaulota</taxon>
        <taxon>Candidatus Acetithermum</taxon>
    </lineage>
</organism>
<sequence length="80" mass="8822">MKAIEVTGMINEAHQLQLDAPLPVAGPHRVRVIVLIPEENDIDDTAWLKAAATNQAFDFLKAPEEELYSLADGKPFHDQG</sequence>
<gene>
    <name evidence="1" type="ORF">HGMM_OP4C124</name>
</gene>
<proteinExistence type="predicted"/>
<dbReference type="AlphaFoldDB" id="H5SV59"/>
<protein>
    <submittedName>
        <fullName evidence="1">Hypothetical conserved protein</fullName>
    </submittedName>
</protein>